<accession>A0A433ZWN0</accession>
<comment type="caution">
    <text evidence="6">The sequence shown here is derived from an EMBL/GenBank/DDBJ whole genome shotgun (WGS) entry which is preliminary data.</text>
</comment>
<evidence type="ECO:0000256" key="2">
    <source>
        <dbReference type="ARBA" id="ARBA00022741"/>
    </source>
</evidence>
<dbReference type="SUPFAM" id="SSF56059">
    <property type="entry name" value="Glutathione synthetase ATP-binding domain-like"/>
    <property type="match status" value="1"/>
</dbReference>
<gene>
    <name evidence="6" type="ORF">CKG00_09205</name>
</gene>
<evidence type="ECO:0000313" key="6">
    <source>
        <dbReference type="EMBL" id="RUT66544.1"/>
    </source>
</evidence>
<evidence type="ECO:0000256" key="4">
    <source>
        <dbReference type="PROSITE-ProRule" id="PRU00409"/>
    </source>
</evidence>
<evidence type="ECO:0000259" key="5">
    <source>
        <dbReference type="PROSITE" id="PS50975"/>
    </source>
</evidence>
<proteinExistence type="predicted"/>
<dbReference type="Gene3D" id="3.30.470.20">
    <property type="entry name" value="ATP-grasp fold, B domain"/>
    <property type="match status" value="1"/>
</dbReference>
<protein>
    <recommendedName>
        <fullName evidence="5">ATP-grasp domain-containing protein</fullName>
    </recommendedName>
</protein>
<keyword evidence="3 4" id="KW-0067">ATP-binding</keyword>
<dbReference type="PANTHER" id="PTHR43585">
    <property type="entry name" value="FUMIPYRROLE BIOSYNTHESIS PROTEIN C"/>
    <property type="match status" value="1"/>
</dbReference>
<keyword evidence="2 4" id="KW-0547">Nucleotide-binding</keyword>
<dbReference type="GO" id="GO:0046872">
    <property type="term" value="F:metal ion binding"/>
    <property type="evidence" value="ECO:0007669"/>
    <property type="project" value="InterPro"/>
</dbReference>
<evidence type="ECO:0000313" key="7">
    <source>
        <dbReference type="Proteomes" id="UP000286908"/>
    </source>
</evidence>
<evidence type="ECO:0000256" key="3">
    <source>
        <dbReference type="ARBA" id="ARBA00022840"/>
    </source>
</evidence>
<dbReference type="Pfam" id="PF13535">
    <property type="entry name" value="ATP-grasp_4"/>
    <property type="match status" value="1"/>
</dbReference>
<organism evidence="6 7">
    <name type="scientific">Morganella morganii</name>
    <name type="common">Proteus morganii</name>
    <dbReference type="NCBI Taxonomy" id="582"/>
    <lineage>
        <taxon>Bacteria</taxon>
        <taxon>Pseudomonadati</taxon>
        <taxon>Pseudomonadota</taxon>
        <taxon>Gammaproteobacteria</taxon>
        <taxon>Enterobacterales</taxon>
        <taxon>Morganellaceae</taxon>
        <taxon>Morganella</taxon>
    </lineage>
</organism>
<name>A0A433ZWN0_MORMO</name>
<keyword evidence="1" id="KW-0436">Ligase</keyword>
<dbReference type="InterPro" id="IPR052032">
    <property type="entry name" value="ATP-dep_AA_Ligase"/>
</dbReference>
<dbReference type="InterPro" id="IPR011761">
    <property type="entry name" value="ATP-grasp"/>
</dbReference>
<feature type="domain" description="ATP-grasp" evidence="5">
    <location>
        <begin position="132"/>
        <end position="324"/>
    </location>
</feature>
<reference evidence="6 7" key="1">
    <citation type="submission" date="2017-08" db="EMBL/GenBank/DDBJ databases">
        <title>Draft genome sequence of pheromone producing symbiont Morganella morganii, of the female New Zealand grass grub Costelytra giveni.</title>
        <authorList>
            <person name="Laugraud A."/>
            <person name="Young S.D."/>
            <person name="Hurst M.H."/>
        </authorList>
    </citation>
    <scope>NUCLEOTIDE SEQUENCE [LARGE SCALE GENOMIC DNA]</scope>
    <source>
        <strain evidence="6 7">MMsCG</strain>
    </source>
</reference>
<dbReference type="PROSITE" id="PS50975">
    <property type="entry name" value="ATP_GRASP"/>
    <property type="match status" value="1"/>
</dbReference>
<evidence type="ECO:0000256" key="1">
    <source>
        <dbReference type="ARBA" id="ARBA00022598"/>
    </source>
</evidence>
<dbReference type="GO" id="GO:0005524">
    <property type="term" value="F:ATP binding"/>
    <property type="evidence" value="ECO:0007669"/>
    <property type="project" value="UniProtKB-UniRule"/>
</dbReference>
<dbReference type="OrthoDB" id="24041at2"/>
<dbReference type="Proteomes" id="UP000286908">
    <property type="component" value="Unassembled WGS sequence"/>
</dbReference>
<dbReference type="GO" id="GO:0016874">
    <property type="term" value="F:ligase activity"/>
    <property type="evidence" value="ECO:0007669"/>
    <property type="project" value="UniProtKB-KW"/>
</dbReference>
<dbReference type="EMBL" id="NRQY01000001">
    <property type="protein sequence ID" value="RUT66544.1"/>
    <property type="molecule type" value="Genomic_DNA"/>
</dbReference>
<sequence length="440" mass="49103">MNTKTSLPAAFVLTGAFWVICRNSLYLTQLAERGLTILVLTPGSYRQQVEEARRNKRSPISHIADVAYVEGSLDKEASFNSSVIAVLQNWRKLYQIVGTFAVGETLVEPTGLIADALGIRSPGLRATRVCRSKYLQRFYLKAFSPDSVMVPPEQRDRIDLSALAYPLIMKPATRHSSSGVLSIETPQQAHRALADYPAHETLLLEQKIVGQEYSVETLSQQGEVIFASATHKVTTDSHANTFVELAHTVPNQDKNSTLLLEATKQVLITLGFKDGIAHTEWRVDHNGRPWLMEIASRTPGDGILPLYHLAYGQPLEPAILRIMLGEQVSLLAPGRVARQVYLEHSPGILVDVQLDWPGTEIAWLNDNDPWPTLSAGNRDDEPTLRAVFVHKQRGERLETLRSSEDRAVVFFIDARNVAELDQLEKNVRAKITLHMKGQHD</sequence>
<dbReference type="PANTHER" id="PTHR43585:SF2">
    <property type="entry name" value="ATP-GRASP ENZYME FSQD"/>
    <property type="match status" value="1"/>
</dbReference>
<dbReference type="AlphaFoldDB" id="A0A433ZWN0"/>